<reference evidence="1 2" key="1">
    <citation type="submission" date="2018-04" db="EMBL/GenBank/DDBJ databases">
        <title>Large scale genomics of bovine and human commensal E. coli to reveal the emerging process of EHEC.</title>
        <authorList>
            <person name="Arimizu Y."/>
            <person name="Ogura Y."/>
        </authorList>
    </citation>
    <scope>NUCLEOTIDE SEQUENCE [LARGE SCALE GENOMIC DNA]</scope>
    <source>
        <strain evidence="1 2">KK-P061</strain>
    </source>
</reference>
<organism evidence="1 2">
    <name type="scientific">Escherichia coli</name>
    <dbReference type="NCBI Taxonomy" id="562"/>
    <lineage>
        <taxon>Bacteria</taxon>
        <taxon>Pseudomonadati</taxon>
        <taxon>Pseudomonadota</taxon>
        <taxon>Gammaproteobacteria</taxon>
        <taxon>Enterobacterales</taxon>
        <taxon>Enterobacteriaceae</taxon>
        <taxon>Escherichia</taxon>
    </lineage>
</organism>
<dbReference type="Proteomes" id="UP000303027">
    <property type="component" value="Unassembled WGS sequence"/>
</dbReference>
<name>A0A4D0PWI4_ECOLX</name>
<evidence type="ECO:0000313" key="1">
    <source>
        <dbReference type="EMBL" id="GDH64665.1"/>
    </source>
</evidence>
<accession>A0A4D0PWI4</accession>
<protein>
    <submittedName>
        <fullName evidence="1">Uncharacterized protein</fullName>
    </submittedName>
</protein>
<dbReference type="EMBL" id="BFXY01000170">
    <property type="protein sequence ID" value="GDH64665.1"/>
    <property type="molecule type" value="Genomic_DNA"/>
</dbReference>
<sequence length="131" mass="14596">MPGLTSGLCIKIQLVFQRDRRILAADKIIITVIYPPQRAGPGKNHSIGVISHHQVFQRVFMIQVNITQHAILNVVLKQVDDFGIPGEKIGAFHYQIRPEQHSGFTVGGAVRLSENHLIAGHHCMPDTCCQR</sequence>
<evidence type="ECO:0000313" key="2">
    <source>
        <dbReference type="Proteomes" id="UP000303027"/>
    </source>
</evidence>
<proteinExistence type="predicted"/>
<gene>
    <name evidence="1" type="ORF">BvCmsKKP061_05176</name>
</gene>
<comment type="caution">
    <text evidence="1">The sequence shown here is derived from an EMBL/GenBank/DDBJ whole genome shotgun (WGS) entry which is preliminary data.</text>
</comment>
<dbReference type="AlphaFoldDB" id="A0A4D0PWI4"/>